<feature type="compositionally biased region" description="Polar residues" evidence="2">
    <location>
        <begin position="1"/>
        <end position="17"/>
    </location>
</feature>
<dbReference type="OrthoDB" id="10254794at2759"/>
<reference evidence="4 5" key="1">
    <citation type="journal article" date="2007" name="Nature">
        <title>Evolution of genes and genomes on the Drosophila phylogeny.</title>
        <authorList>
            <consortium name="Drosophila 12 Genomes Consortium"/>
            <person name="Clark A.G."/>
            <person name="Eisen M.B."/>
            <person name="Smith D.R."/>
            <person name="Bergman C.M."/>
            <person name="Oliver B."/>
            <person name="Markow T.A."/>
            <person name="Kaufman T.C."/>
            <person name="Kellis M."/>
            <person name="Gelbart W."/>
            <person name="Iyer V.N."/>
            <person name="Pollard D.A."/>
            <person name="Sackton T.B."/>
            <person name="Larracuente A.M."/>
            <person name="Singh N.D."/>
            <person name="Abad J.P."/>
            <person name="Abt D.N."/>
            <person name="Adryan B."/>
            <person name="Aguade M."/>
            <person name="Akashi H."/>
            <person name="Anderson W.W."/>
            <person name="Aquadro C.F."/>
            <person name="Ardell D.H."/>
            <person name="Arguello R."/>
            <person name="Artieri C.G."/>
            <person name="Barbash D.A."/>
            <person name="Barker D."/>
            <person name="Barsanti P."/>
            <person name="Batterham P."/>
            <person name="Batzoglou S."/>
            <person name="Begun D."/>
            <person name="Bhutkar A."/>
            <person name="Blanco E."/>
            <person name="Bosak S.A."/>
            <person name="Bradley R.K."/>
            <person name="Brand A.D."/>
            <person name="Brent M.R."/>
            <person name="Brooks A.N."/>
            <person name="Brown R.H."/>
            <person name="Butlin R.K."/>
            <person name="Caggese C."/>
            <person name="Calvi B.R."/>
            <person name="Bernardo de Carvalho A."/>
            <person name="Caspi A."/>
            <person name="Castrezana S."/>
            <person name="Celniker S.E."/>
            <person name="Chang J.L."/>
            <person name="Chapple C."/>
            <person name="Chatterji S."/>
            <person name="Chinwalla A."/>
            <person name="Civetta A."/>
            <person name="Clifton S.W."/>
            <person name="Comeron J.M."/>
            <person name="Costello J.C."/>
            <person name="Coyne J.A."/>
            <person name="Daub J."/>
            <person name="David R.G."/>
            <person name="Delcher A.L."/>
            <person name="Delehaunty K."/>
            <person name="Do C.B."/>
            <person name="Ebling H."/>
            <person name="Edwards K."/>
            <person name="Eickbush T."/>
            <person name="Evans J.D."/>
            <person name="Filipski A."/>
            <person name="Findeiss S."/>
            <person name="Freyhult E."/>
            <person name="Fulton L."/>
            <person name="Fulton R."/>
            <person name="Garcia A.C."/>
            <person name="Gardiner A."/>
            <person name="Garfield D.A."/>
            <person name="Garvin B.E."/>
            <person name="Gibson G."/>
            <person name="Gilbert D."/>
            <person name="Gnerre S."/>
            <person name="Godfrey J."/>
            <person name="Good R."/>
            <person name="Gotea V."/>
            <person name="Gravely B."/>
            <person name="Greenberg A.J."/>
            <person name="Griffiths-Jones S."/>
            <person name="Gross S."/>
            <person name="Guigo R."/>
            <person name="Gustafson E.A."/>
            <person name="Haerty W."/>
            <person name="Hahn M.W."/>
            <person name="Halligan D.L."/>
            <person name="Halpern A.L."/>
            <person name="Halter G.M."/>
            <person name="Han M.V."/>
            <person name="Heger A."/>
            <person name="Hillier L."/>
            <person name="Hinrichs A.S."/>
            <person name="Holmes I."/>
            <person name="Hoskins R.A."/>
            <person name="Hubisz M.J."/>
            <person name="Hultmark D."/>
            <person name="Huntley M.A."/>
            <person name="Jaffe D.B."/>
            <person name="Jagadeeshan S."/>
            <person name="Jeck W.R."/>
            <person name="Johnson J."/>
            <person name="Jones C.D."/>
            <person name="Jordan W.C."/>
            <person name="Karpen G.H."/>
            <person name="Kataoka E."/>
            <person name="Keightley P.D."/>
            <person name="Kheradpour P."/>
            <person name="Kirkness E.F."/>
            <person name="Koerich L.B."/>
            <person name="Kristiansen K."/>
            <person name="Kudrna D."/>
            <person name="Kulathinal R.J."/>
            <person name="Kumar S."/>
            <person name="Kwok R."/>
            <person name="Lander E."/>
            <person name="Langley C.H."/>
            <person name="Lapoint R."/>
            <person name="Lazzaro B.P."/>
            <person name="Lee S.J."/>
            <person name="Levesque L."/>
            <person name="Li R."/>
            <person name="Lin C.F."/>
            <person name="Lin M.F."/>
            <person name="Lindblad-Toh K."/>
            <person name="Llopart A."/>
            <person name="Long M."/>
            <person name="Low L."/>
            <person name="Lozovsky E."/>
            <person name="Lu J."/>
            <person name="Luo M."/>
            <person name="Machado C.A."/>
            <person name="Makalowski W."/>
            <person name="Marzo M."/>
            <person name="Matsuda M."/>
            <person name="Matzkin L."/>
            <person name="McAllister B."/>
            <person name="McBride C.S."/>
            <person name="McKernan B."/>
            <person name="McKernan K."/>
            <person name="Mendez-Lago M."/>
            <person name="Minx P."/>
            <person name="Mollenhauer M.U."/>
            <person name="Montooth K."/>
            <person name="Mount S.M."/>
            <person name="Mu X."/>
            <person name="Myers E."/>
            <person name="Negre B."/>
            <person name="Newfeld S."/>
            <person name="Nielsen R."/>
            <person name="Noor M.A."/>
            <person name="O'Grady P."/>
            <person name="Pachter L."/>
            <person name="Papaceit M."/>
            <person name="Parisi M.J."/>
            <person name="Parisi M."/>
            <person name="Parts L."/>
            <person name="Pedersen J.S."/>
            <person name="Pesole G."/>
            <person name="Phillippy A.M."/>
            <person name="Ponting C.P."/>
            <person name="Pop M."/>
            <person name="Porcelli D."/>
            <person name="Powell J.R."/>
            <person name="Prohaska S."/>
            <person name="Pruitt K."/>
            <person name="Puig M."/>
            <person name="Quesneville H."/>
            <person name="Ram K.R."/>
            <person name="Rand D."/>
            <person name="Rasmussen M.D."/>
            <person name="Reed L.K."/>
            <person name="Reenan R."/>
            <person name="Reily A."/>
            <person name="Remington K.A."/>
            <person name="Rieger T.T."/>
            <person name="Ritchie M.G."/>
            <person name="Robin C."/>
            <person name="Rogers Y.H."/>
            <person name="Rohde C."/>
            <person name="Rozas J."/>
            <person name="Rubenfield M.J."/>
            <person name="Ruiz A."/>
            <person name="Russo S."/>
            <person name="Salzberg S.L."/>
            <person name="Sanchez-Gracia A."/>
            <person name="Saranga D.J."/>
            <person name="Sato H."/>
            <person name="Schaeffer S.W."/>
            <person name="Schatz M.C."/>
            <person name="Schlenke T."/>
            <person name="Schwartz R."/>
            <person name="Segarra C."/>
            <person name="Singh R.S."/>
            <person name="Sirot L."/>
            <person name="Sirota M."/>
            <person name="Sisneros N.B."/>
            <person name="Smith C.D."/>
            <person name="Smith T.F."/>
            <person name="Spieth J."/>
            <person name="Stage D.E."/>
            <person name="Stark A."/>
            <person name="Stephan W."/>
            <person name="Strausberg R.L."/>
            <person name="Strempel S."/>
            <person name="Sturgill D."/>
            <person name="Sutton G."/>
            <person name="Sutton G.G."/>
            <person name="Tao W."/>
            <person name="Teichmann S."/>
            <person name="Tobari Y.N."/>
            <person name="Tomimura Y."/>
            <person name="Tsolas J.M."/>
            <person name="Valente V.L."/>
            <person name="Venter E."/>
            <person name="Venter J.C."/>
            <person name="Vicario S."/>
            <person name="Vieira F.G."/>
            <person name="Vilella A.J."/>
            <person name="Villasante A."/>
            <person name="Walenz B."/>
            <person name="Wang J."/>
            <person name="Wasserman M."/>
            <person name="Watts T."/>
            <person name="Wilson D."/>
            <person name="Wilson R.K."/>
            <person name="Wing R.A."/>
            <person name="Wolfner M.F."/>
            <person name="Wong A."/>
            <person name="Wong G.K."/>
            <person name="Wu C.I."/>
            <person name="Wu G."/>
            <person name="Yamamoto D."/>
            <person name="Yang H.P."/>
            <person name="Yang S.P."/>
            <person name="Yorke J.A."/>
            <person name="Yoshida K."/>
            <person name="Zdobnov E."/>
            <person name="Zhang P."/>
            <person name="Zhang Y."/>
            <person name="Zimin A.V."/>
            <person name="Baldwin J."/>
            <person name="Abdouelleil A."/>
            <person name="Abdulkadir J."/>
            <person name="Abebe A."/>
            <person name="Abera B."/>
            <person name="Abreu J."/>
            <person name="Acer S.C."/>
            <person name="Aftuck L."/>
            <person name="Alexander A."/>
            <person name="An P."/>
            <person name="Anderson E."/>
            <person name="Anderson S."/>
            <person name="Arachi H."/>
            <person name="Azer M."/>
            <person name="Bachantsang P."/>
            <person name="Barry A."/>
            <person name="Bayul T."/>
            <person name="Berlin A."/>
            <person name="Bessette D."/>
            <person name="Bloom T."/>
            <person name="Blye J."/>
            <person name="Boguslavskiy L."/>
            <person name="Bonnet C."/>
            <person name="Boukhgalter B."/>
            <person name="Bourzgui I."/>
            <person name="Brown A."/>
            <person name="Cahill P."/>
            <person name="Channer S."/>
            <person name="Cheshatsang Y."/>
            <person name="Chuda L."/>
            <person name="Citroen M."/>
            <person name="Collymore A."/>
            <person name="Cooke P."/>
            <person name="Costello M."/>
            <person name="D'Aco K."/>
            <person name="Daza R."/>
            <person name="De Haan G."/>
            <person name="DeGray S."/>
            <person name="DeMaso C."/>
            <person name="Dhargay N."/>
            <person name="Dooley K."/>
            <person name="Dooley E."/>
            <person name="Doricent M."/>
            <person name="Dorje P."/>
            <person name="Dorjee K."/>
            <person name="Dupes A."/>
            <person name="Elong R."/>
            <person name="Falk J."/>
            <person name="Farina A."/>
            <person name="Faro S."/>
            <person name="Ferguson D."/>
            <person name="Fisher S."/>
            <person name="Foley C.D."/>
            <person name="Franke A."/>
            <person name="Friedrich D."/>
            <person name="Gadbois L."/>
            <person name="Gearin G."/>
            <person name="Gearin C.R."/>
            <person name="Giannoukos G."/>
            <person name="Goode T."/>
            <person name="Graham J."/>
            <person name="Grandbois E."/>
            <person name="Grewal S."/>
            <person name="Gyaltsen K."/>
            <person name="Hafez N."/>
            <person name="Hagos B."/>
            <person name="Hall J."/>
            <person name="Henson C."/>
            <person name="Hollinger A."/>
            <person name="Honan T."/>
            <person name="Huard M.D."/>
            <person name="Hughes L."/>
            <person name="Hurhula B."/>
            <person name="Husby M.E."/>
            <person name="Kamat A."/>
            <person name="Kanga B."/>
            <person name="Kashin S."/>
            <person name="Khazanovich D."/>
            <person name="Kisner P."/>
            <person name="Lance K."/>
            <person name="Lara M."/>
            <person name="Lee W."/>
            <person name="Lennon N."/>
            <person name="Letendre F."/>
            <person name="LeVine R."/>
            <person name="Lipovsky A."/>
            <person name="Liu X."/>
            <person name="Liu J."/>
            <person name="Liu S."/>
            <person name="Lokyitsang T."/>
            <person name="Lokyitsang Y."/>
            <person name="Lubonja R."/>
            <person name="Lui A."/>
            <person name="MacDonald P."/>
            <person name="Magnisalis V."/>
            <person name="Maru K."/>
            <person name="Matthews C."/>
            <person name="McCusker W."/>
            <person name="McDonough S."/>
            <person name="Mehta T."/>
            <person name="Meldrim J."/>
            <person name="Meneus L."/>
            <person name="Mihai O."/>
            <person name="Mihalev A."/>
            <person name="Mihova T."/>
            <person name="Mittelman R."/>
            <person name="Mlenga V."/>
            <person name="Montmayeur A."/>
            <person name="Mulrain L."/>
            <person name="Navidi A."/>
            <person name="Naylor J."/>
            <person name="Negash T."/>
            <person name="Nguyen T."/>
            <person name="Nguyen N."/>
            <person name="Nicol R."/>
            <person name="Norbu C."/>
            <person name="Norbu N."/>
            <person name="Novod N."/>
            <person name="O'Neill B."/>
            <person name="Osman S."/>
            <person name="Markiewicz E."/>
            <person name="Oyono O.L."/>
            <person name="Patti C."/>
            <person name="Phunkhang P."/>
            <person name="Pierre F."/>
            <person name="Priest M."/>
            <person name="Raghuraman S."/>
            <person name="Rege F."/>
            <person name="Reyes R."/>
            <person name="Rise C."/>
            <person name="Rogov P."/>
            <person name="Ross K."/>
            <person name="Ryan E."/>
            <person name="Settipalli S."/>
            <person name="Shea T."/>
            <person name="Sherpa N."/>
            <person name="Shi L."/>
            <person name="Shih D."/>
            <person name="Sparrow T."/>
            <person name="Spaulding J."/>
            <person name="Stalker J."/>
            <person name="Stange-Thomann N."/>
            <person name="Stavropoulos S."/>
            <person name="Stone C."/>
            <person name="Strader C."/>
            <person name="Tesfaye S."/>
            <person name="Thomson T."/>
            <person name="Thoulutsang Y."/>
            <person name="Thoulutsang D."/>
            <person name="Topham K."/>
            <person name="Topping I."/>
            <person name="Tsamla T."/>
            <person name="Vassiliev H."/>
            <person name="Vo A."/>
            <person name="Wangchuk T."/>
            <person name="Wangdi T."/>
            <person name="Weiand M."/>
            <person name="Wilkinson J."/>
            <person name="Wilson A."/>
            <person name="Yadav S."/>
            <person name="Young G."/>
            <person name="Yu Q."/>
            <person name="Zembek L."/>
            <person name="Zhong D."/>
            <person name="Zimmer A."/>
            <person name="Zwirko Z."/>
            <person name="Jaffe D.B."/>
            <person name="Alvarez P."/>
            <person name="Brockman W."/>
            <person name="Butler J."/>
            <person name="Chin C."/>
            <person name="Gnerre S."/>
            <person name="Grabherr M."/>
            <person name="Kleber M."/>
            <person name="Mauceli E."/>
            <person name="MacCallum I."/>
        </authorList>
    </citation>
    <scope>NUCLEOTIDE SEQUENCE [LARGE SCALE GENOMIC DNA]</scope>
    <source>
        <strain evidence="5">Tai18E2 / Tucson 14021-0261.01</strain>
    </source>
</reference>
<keyword evidence="1" id="KW-0175">Coiled coil</keyword>
<evidence type="ECO:0000256" key="1">
    <source>
        <dbReference type="SAM" id="Coils"/>
    </source>
</evidence>
<dbReference type="InterPro" id="IPR025254">
    <property type="entry name" value="CCDC113/CCDC96_CC"/>
</dbReference>
<feature type="domain" description="CCDC113/CCDC96 coiled-coil" evidence="3">
    <location>
        <begin position="560"/>
        <end position="735"/>
    </location>
</feature>
<evidence type="ECO:0000313" key="4">
    <source>
        <dbReference type="EMBL" id="EDW90197.2"/>
    </source>
</evidence>
<feature type="compositionally biased region" description="Low complexity" evidence="2">
    <location>
        <begin position="142"/>
        <end position="173"/>
    </location>
</feature>
<protein>
    <recommendedName>
        <fullName evidence="3">CCDC113/CCDC96 coiled-coil domain-containing protein</fullName>
    </recommendedName>
</protein>
<dbReference type="Proteomes" id="UP000002282">
    <property type="component" value="Chromosome 2R"/>
</dbReference>
<dbReference type="Pfam" id="PF13870">
    <property type="entry name" value="CCDC113_CCDC96_CC"/>
    <property type="match status" value="1"/>
</dbReference>
<name>B4P8T9_DROYA</name>
<dbReference type="AlphaFoldDB" id="B4P8T9"/>
<dbReference type="eggNOG" id="ENOG502SGZY">
    <property type="taxonomic scope" value="Eukaryota"/>
</dbReference>
<evidence type="ECO:0000259" key="3">
    <source>
        <dbReference type="Pfam" id="PF13870"/>
    </source>
</evidence>
<feature type="region of interest" description="Disordered" evidence="2">
    <location>
        <begin position="140"/>
        <end position="176"/>
    </location>
</feature>
<proteinExistence type="predicted"/>
<dbReference type="HOGENOM" id="CLU_360674_0_0_1"/>
<gene>
    <name evidence="4" type="primary">Dyak\GE13147</name>
    <name evidence="4" type="synonym">dyak_GLEANR_13383</name>
    <name evidence="4" type="synonym">GE13147</name>
    <name evidence="4" type="ORF">Dyak_GE13147</name>
</gene>
<sequence length="772" mass="89346">MSILQRTSLSVTSQEARNSTDFERASRLGSSILNINRIAIKELPKETPVTTEYSKDETKKLIKHLKRPKAQGVTKTMVGNKSRKVATKPREAVPSHAILPSIKKREKSQASSKETSRRSSQKLYFLDRFSRNYLFDSPANRSSVMSMGSSTSVLSRNSTSSRRSRGRNSGNRRPINKAGYWGRYKIYVLKPKKPKLAEIVQDTPTDSYNVQIQIVESLESLHSIHHQQYTISDSDSKKALTSIYSETDSETESTVSEHGSDFQDTAYEEHSERLKFLKIFGSLPDISNLSASDNAENIELPKEKDKLIAVVQKKKDQRESDSFADLQVDTEYTENLDQKTHSLEIGSESVIETDNEIYNEIVDHESPDKDISEHLFGIRINSTIFNDSTSDLFNEVHMANVAVVEQFLTSLINDVVEYDERTSVRLRRLLDKEKMLEELSQLVIEYQYEIHRNQALEKITTDYYVRRKEFSLVSEEKQIDTINRERLMAALVELDDRLQQIKLTEELSVKQINDLMEQEAAARALDDQILATLEAKVRETVCKEGFDRVTIVVNDLLKKMNKTRAETSAIREELLFVQHRLQALKTKSEKLENLGNGLRVLEYISNHAENNALSLKNKEKEIELRRFRDRKTYDLHAMAHLKNKKKMNEELLENLKTKLKTLLQKKKHLRARHYQEMVRHERVKKKILKLKRDGCLMHYPDLLLDYDATVNHVRSKQLVVRKLRLEHIRLEEKISEVDTHIQTLHTSLRTKLSLASVSLKRLSNKSQVRIKR</sequence>
<dbReference type="SMR" id="B4P8T9"/>
<organism evidence="4 5">
    <name type="scientific">Drosophila yakuba</name>
    <name type="common">Fruit fly</name>
    <dbReference type="NCBI Taxonomy" id="7245"/>
    <lineage>
        <taxon>Eukaryota</taxon>
        <taxon>Metazoa</taxon>
        <taxon>Ecdysozoa</taxon>
        <taxon>Arthropoda</taxon>
        <taxon>Hexapoda</taxon>
        <taxon>Insecta</taxon>
        <taxon>Pterygota</taxon>
        <taxon>Neoptera</taxon>
        <taxon>Endopterygota</taxon>
        <taxon>Diptera</taxon>
        <taxon>Brachycera</taxon>
        <taxon>Muscomorpha</taxon>
        <taxon>Ephydroidea</taxon>
        <taxon>Drosophilidae</taxon>
        <taxon>Drosophila</taxon>
        <taxon>Sophophora</taxon>
    </lineage>
</organism>
<keyword evidence="5" id="KW-1185">Reference proteome</keyword>
<feature type="coiled-coil region" evidence="1">
    <location>
        <begin position="574"/>
        <end position="672"/>
    </location>
</feature>
<feature type="region of interest" description="Disordered" evidence="2">
    <location>
        <begin position="1"/>
        <end position="23"/>
    </location>
</feature>
<reference evidence="4 5" key="2">
    <citation type="journal article" date="2007" name="PLoS Biol.">
        <title>Principles of genome evolution in the Drosophila melanogaster species group.</title>
        <authorList>
            <person name="Ranz J.M."/>
            <person name="Maurin D."/>
            <person name="Chan Y.S."/>
            <person name="von Grotthuss M."/>
            <person name="Hillier L.W."/>
            <person name="Roote J."/>
            <person name="Ashburner M."/>
            <person name="Bergman C.M."/>
        </authorList>
    </citation>
    <scope>NUCLEOTIDE SEQUENCE [LARGE SCALE GENOMIC DNA]</scope>
    <source>
        <strain evidence="5">Tai18E2 / Tucson 14021-0261.01</strain>
    </source>
</reference>
<dbReference type="KEGG" id="dya:Dyak_GE13147"/>
<evidence type="ECO:0000256" key="2">
    <source>
        <dbReference type="SAM" id="MobiDB-lite"/>
    </source>
</evidence>
<evidence type="ECO:0000313" key="5">
    <source>
        <dbReference type="Proteomes" id="UP000002282"/>
    </source>
</evidence>
<feature type="region of interest" description="Disordered" evidence="2">
    <location>
        <begin position="67"/>
        <end position="117"/>
    </location>
</feature>
<dbReference type="EMBL" id="CM000158">
    <property type="protein sequence ID" value="EDW90197.2"/>
    <property type="molecule type" value="Genomic_DNA"/>
</dbReference>
<accession>B4P8T9</accession>